<feature type="transmembrane region" description="Helical" evidence="6">
    <location>
        <begin position="45"/>
        <end position="64"/>
    </location>
</feature>
<feature type="transmembrane region" description="Helical" evidence="6">
    <location>
        <begin position="187"/>
        <end position="205"/>
    </location>
</feature>
<evidence type="ECO:0000256" key="6">
    <source>
        <dbReference type="RuleBase" id="RU004379"/>
    </source>
</evidence>
<keyword evidence="8" id="KW-0378">Hydrolase</keyword>
<reference evidence="8 9" key="2">
    <citation type="submission" date="2018-11" db="EMBL/GenBank/DDBJ databases">
        <title>Genomic Encyclopedia of Type Strains, Phase IV (KMG-IV): sequencing the most valuable type-strain genomes for metagenomic binning, comparative biology and taxonomic classification.</title>
        <authorList>
            <person name="Goeker M."/>
        </authorList>
    </citation>
    <scope>NUCLEOTIDE SEQUENCE [LARGE SCALE GENOMIC DNA]</scope>
    <source>
        <strain evidence="8 9">DSM 27783</strain>
    </source>
</reference>
<accession>A0AAJ4RBL5</accession>
<keyword evidence="2" id="KW-1003">Cell membrane</keyword>
<dbReference type="EMBL" id="CP027432">
    <property type="protein sequence ID" value="QCI27467.1"/>
    <property type="molecule type" value="Genomic_DNA"/>
</dbReference>
<evidence type="ECO:0000313" key="8">
    <source>
        <dbReference type="EMBL" id="ROR38904.1"/>
    </source>
</evidence>
<dbReference type="CDD" id="cd10432">
    <property type="entry name" value="BI-1-like_bacterial"/>
    <property type="match status" value="1"/>
</dbReference>
<dbReference type="Proteomes" id="UP000298805">
    <property type="component" value="Chromosome"/>
</dbReference>
<dbReference type="GO" id="GO:0008233">
    <property type="term" value="F:peptidase activity"/>
    <property type="evidence" value="ECO:0007669"/>
    <property type="project" value="UniProtKB-KW"/>
</dbReference>
<organism evidence="8 9">
    <name type="scientific">Caminibacter pacificus</name>
    <dbReference type="NCBI Taxonomy" id="1424653"/>
    <lineage>
        <taxon>Bacteria</taxon>
        <taxon>Pseudomonadati</taxon>
        <taxon>Campylobacterota</taxon>
        <taxon>Epsilonproteobacteria</taxon>
        <taxon>Nautiliales</taxon>
        <taxon>Nautiliaceae</taxon>
        <taxon>Caminibacter</taxon>
    </lineage>
</organism>
<reference evidence="10" key="1">
    <citation type="submission" date="2018-03" db="EMBL/GenBank/DDBJ databases">
        <title>A comparative analysis of the Nautiliaceae.</title>
        <authorList>
            <person name="Grosche A."/>
            <person name="Smedile F."/>
            <person name="Vetriani C."/>
        </authorList>
    </citation>
    <scope>NUCLEOTIDE SEQUENCE [LARGE SCALE GENOMIC DNA]</scope>
    <source>
        <strain evidence="10">TB6</strain>
    </source>
</reference>
<name>A0AAJ4RBL5_9BACT</name>
<gene>
    <name evidence="7" type="ORF">C6V80_00330</name>
    <name evidence="8" type="ORF">EDC58_1819</name>
</gene>
<proteinExistence type="inferred from homology"/>
<dbReference type="Proteomes" id="UP000272781">
    <property type="component" value="Unassembled WGS sequence"/>
</dbReference>
<keyword evidence="10" id="KW-1185">Reference proteome</keyword>
<feature type="transmembrane region" description="Helical" evidence="6">
    <location>
        <begin position="102"/>
        <end position="125"/>
    </location>
</feature>
<keyword evidence="4 6" id="KW-1133">Transmembrane helix</keyword>
<dbReference type="PANTHER" id="PTHR23291">
    <property type="entry name" value="BAX INHIBITOR-RELATED"/>
    <property type="match status" value="1"/>
</dbReference>
<evidence type="ECO:0000313" key="10">
    <source>
        <dbReference type="Proteomes" id="UP000298805"/>
    </source>
</evidence>
<evidence type="ECO:0000256" key="3">
    <source>
        <dbReference type="ARBA" id="ARBA00022692"/>
    </source>
</evidence>
<reference evidence="7" key="3">
    <citation type="submission" date="2019-06" db="EMBL/GenBank/DDBJ databases">
        <title>A comparative analysis of the Nautiliaceae.</title>
        <authorList>
            <person name="Grosche A."/>
            <person name="Smedile F."/>
            <person name="Vetriani C."/>
        </authorList>
    </citation>
    <scope>NUCLEOTIDE SEQUENCE</scope>
    <source>
        <strain evidence="7">TB6</strain>
    </source>
</reference>
<evidence type="ECO:0000313" key="9">
    <source>
        <dbReference type="Proteomes" id="UP000272781"/>
    </source>
</evidence>
<evidence type="ECO:0000256" key="1">
    <source>
        <dbReference type="ARBA" id="ARBA00004651"/>
    </source>
</evidence>
<feature type="transmembrane region" description="Helical" evidence="6">
    <location>
        <begin position="164"/>
        <end position="181"/>
    </location>
</feature>
<evidence type="ECO:0000313" key="7">
    <source>
        <dbReference type="EMBL" id="QCI27467.1"/>
    </source>
</evidence>
<keyword evidence="8" id="KW-0645">Protease</keyword>
<dbReference type="RefSeq" id="WP_123353196.1">
    <property type="nucleotide sequence ID" value="NZ_CP027432.2"/>
</dbReference>
<evidence type="ECO:0000256" key="2">
    <source>
        <dbReference type="ARBA" id="ARBA00022475"/>
    </source>
</evidence>
<evidence type="ECO:0000256" key="4">
    <source>
        <dbReference type="ARBA" id="ARBA00022989"/>
    </source>
</evidence>
<dbReference type="EMBL" id="RJVK01000005">
    <property type="protein sequence ID" value="ROR38904.1"/>
    <property type="molecule type" value="Genomic_DNA"/>
</dbReference>
<protein>
    <submittedName>
        <fullName evidence="7">Bax inhibitor-1/YccA family protein</fullName>
    </submittedName>
    <submittedName>
        <fullName evidence="8">Modulator of FtsH protease</fullName>
    </submittedName>
</protein>
<keyword evidence="3 6" id="KW-0812">Transmembrane</keyword>
<dbReference type="GO" id="GO:0005886">
    <property type="term" value="C:plasma membrane"/>
    <property type="evidence" value="ECO:0007669"/>
    <property type="project" value="UniProtKB-SubCell"/>
</dbReference>
<feature type="transmembrane region" description="Helical" evidence="6">
    <location>
        <begin position="225"/>
        <end position="243"/>
    </location>
</feature>
<comment type="subcellular location">
    <subcellularLocation>
        <location evidence="1">Cell membrane</location>
        <topology evidence="1">Multi-pass membrane protein</topology>
    </subcellularLocation>
</comment>
<dbReference type="AlphaFoldDB" id="A0AAJ4RBL5"/>
<keyword evidence="5 6" id="KW-0472">Membrane</keyword>
<feature type="transmembrane region" description="Helical" evidence="6">
    <location>
        <begin position="76"/>
        <end position="95"/>
    </location>
</feature>
<dbReference type="GO" id="GO:0006508">
    <property type="term" value="P:proteolysis"/>
    <property type="evidence" value="ECO:0007669"/>
    <property type="project" value="UniProtKB-KW"/>
</dbReference>
<sequence length="247" mass="27262">MKFSSNDFKTNSNINTMRETVNQNSYQHTHVIEDINEFVKRTYQLLAGSLIAGAVGAYVGMGFVGNMVSATGSLTFTYWGAVILEFILLFGLFAAKNKTPLNLVLLFAFTFMTGFTLSPTLAFFISANMGYVIGEAFFLTAIAFGGLTVFAMTTKRDFTTMGKILFITLLVVIGASILNIFLHLPMLQLIIASVSAVLFSFFILYDTQNIIRGNVSSEIEAAVMLYLDFLNLFVSLLQILGFLNNED</sequence>
<dbReference type="Pfam" id="PF01027">
    <property type="entry name" value="Bax1-I"/>
    <property type="match status" value="1"/>
</dbReference>
<evidence type="ECO:0000256" key="5">
    <source>
        <dbReference type="ARBA" id="ARBA00023136"/>
    </source>
</evidence>
<feature type="transmembrane region" description="Helical" evidence="6">
    <location>
        <begin position="131"/>
        <end position="152"/>
    </location>
</feature>
<dbReference type="InterPro" id="IPR006214">
    <property type="entry name" value="Bax_inhibitor_1-related"/>
</dbReference>
<dbReference type="PANTHER" id="PTHR23291:SF115">
    <property type="entry name" value="MODULATOR OF FTSH PROTEASE YCCA"/>
    <property type="match status" value="1"/>
</dbReference>
<comment type="similarity">
    <text evidence="6">Belongs to the BI1 family.</text>
</comment>